<evidence type="ECO:0000313" key="3">
    <source>
        <dbReference type="Proteomes" id="UP000691718"/>
    </source>
</evidence>
<evidence type="ECO:0000313" key="2">
    <source>
        <dbReference type="EMBL" id="CAG4967716.1"/>
    </source>
</evidence>
<dbReference type="EMBL" id="CAJQZP010000541">
    <property type="protein sequence ID" value="CAG4967716.1"/>
    <property type="molecule type" value="Genomic_DNA"/>
</dbReference>
<accession>A0A8S3WLV6</accession>
<dbReference type="AlphaFoldDB" id="A0A8S3WLV6"/>
<reference evidence="2" key="1">
    <citation type="submission" date="2021-04" db="EMBL/GenBank/DDBJ databases">
        <authorList>
            <person name="Tunstrom K."/>
        </authorList>
    </citation>
    <scope>NUCLEOTIDE SEQUENCE</scope>
</reference>
<comment type="caution">
    <text evidence="2">The sequence shown here is derived from an EMBL/GenBank/DDBJ whole genome shotgun (WGS) entry which is preliminary data.</text>
</comment>
<gene>
    <name evidence="2" type="ORF">PAPOLLO_LOCUS7845</name>
</gene>
<dbReference type="OrthoDB" id="7490514at2759"/>
<keyword evidence="1" id="KW-0175">Coiled coil</keyword>
<organism evidence="2 3">
    <name type="scientific">Parnassius apollo</name>
    <name type="common">Apollo butterfly</name>
    <name type="synonym">Papilio apollo</name>
    <dbReference type="NCBI Taxonomy" id="110799"/>
    <lineage>
        <taxon>Eukaryota</taxon>
        <taxon>Metazoa</taxon>
        <taxon>Ecdysozoa</taxon>
        <taxon>Arthropoda</taxon>
        <taxon>Hexapoda</taxon>
        <taxon>Insecta</taxon>
        <taxon>Pterygota</taxon>
        <taxon>Neoptera</taxon>
        <taxon>Endopterygota</taxon>
        <taxon>Lepidoptera</taxon>
        <taxon>Glossata</taxon>
        <taxon>Ditrysia</taxon>
        <taxon>Papilionoidea</taxon>
        <taxon>Papilionidae</taxon>
        <taxon>Parnassiinae</taxon>
        <taxon>Parnassini</taxon>
        <taxon>Parnassius</taxon>
        <taxon>Parnassius</taxon>
    </lineage>
</organism>
<feature type="coiled-coil region" evidence="1">
    <location>
        <begin position="87"/>
        <end position="175"/>
    </location>
</feature>
<proteinExistence type="predicted"/>
<sequence length="349" mass="40397">MKCSACGKFMAAVEGVTYPKCDRKSHRACVKVPEGVQVQPTWLCPDCKIRTPRKSDQNTPVRGLNSENIIKQGEEKPQSPVAQGFKESELALELRKFREELRETREEFRSFRQEMFDLRNFIKSCEERLDTLENKYIRLEEQQTLIKSKNVCGKIQDLETIIADLRADLNDRDQELLYNDIEVAGIPEEGAENVLHIVTGYAQLSKLGVTLEERDIQGEEKPQSPVAQGFKESELALELRKFREELRETREEFRSFRQEMFDLRYSIKSCEERLDTLENKYIRLEEQQTLIKSKNVCGKIQDLETIIADLRADLNDRDQELLYNDIEVASIPEEGAENVLHIVTASPAY</sequence>
<protein>
    <submittedName>
        <fullName evidence="2">(apollo) hypothetical protein</fullName>
    </submittedName>
</protein>
<keyword evidence="3" id="KW-1185">Reference proteome</keyword>
<feature type="coiled-coil region" evidence="1">
    <location>
        <begin position="232"/>
        <end position="320"/>
    </location>
</feature>
<name>A0A8S3WLV6_PARAO</name>
<evidence type="ECO:0000256" key="1">
    <source>
        <dbReference type="SAM" id="Coils"/>
    </source>
</evidence>
<dbReference type="Proteomes" id="UP000691718">
    <property type="component" value="Unassembled WGS sequence"/>
</dbReference>